<evidence type="ECO:0000256" key="6">
    <source>
        <dbReference type="SAM" id="Phobius"/>
    </source>
</evidence>
<dbReference type="PANTHER" id="PTHR12570:SF92">
    <property type="entry name" value="SPICHTHYIN, ISOFORM B"/>
    <property type="match status" value="1"/>
</dbReference>
<feature type="transmembrane region" description="Helical" evidence="6">
    <location>
        <begin position="109"/>
        <end position="129"/>
    </location>
</feature>
<dbReference type="EMBL" id="LUCH01008320">
    <property type="protein sequence ID" value="KAF5396370.1"/>
    <property type="molecule type" value="Genomic_DNA"/>
</dbReference>
<dbReference type="GO" id="GO:0016020">
    <property type="term" value="C:membrane"/>
    <property type="evidence" value="ECO:0007669"/>
    <property type="project" value="UniProtKB-SubCell"/>
</dbReference>
<evidence type="ECO:0000256" key="3">
    <source>
        <dbReference type="ARBA" id="ARBA00022692"/>
    </source>
</evidence>
<protein>
    <submittedName>
        <fullName evidence="7">Putative magnesium transporter</fullName>
    </submittedName>
</protein>
<accession>A0A8J4WMS6</accession>
<feature type="transmembrane region" description="Helical" evidence="6">
    <location>
        <begin position="73"/>
        <end position="97"/>
    </location>
</feature>
<evidence type="ECO:0000256" key="2">
    <source>
        <dbReference type="ARBA" id="ARBA00007230"/>
    </source>
</evidence>
<reference evidence="7" key="1">
    <citation type="submission" date="2019-05" db="EMBL/GenBank/DDBJ databases">
        <title>Annotation for the trematode Paragonimus heterotremus.</title>
        <authorList>
            <person name="Choi Y.-J."/>
        </authorList>
    </citation>
    <scope>NUCLEOTIDE SEQUENCE</scope>
    <source>
        <strain evidence="7">LC</strain>
    </source>
</reference>
<evidence type="ECO:0000256" key="5">
    <source>
        <dbReference type="ARBA" id="ARBA00023136"/>
    </source>
</evidence>
<evidence type="ECO:0000313" key="7">
    <source>
        <dbReference type="EMBL" id="KAF5396370.1"/>
    </source>
</evidence>
<comment type="caution">
    <text evidence="7">The sequence shown here is derived from an EMBL/GenBank/DDBJ whole genome shotgun (WGS) entry which is preliminary data.</text>
</comment>
<evidence type="ECO:0000313" key="8">
    <source>
        <dbReference type="Proteomes" id="UP000748531"/>
    </source>
</evidence>
<dbReference type="PANTHER" id="PTHR12570">
    <property type="match status" value="1"/>
</dbReference>
<dbReference type="Proteomes" id="UP000748531">
    <property type="component" value="Unassembled WGS sequence"/>
</dbReference>
<dbReference type="GO" id="GO:0015095">
    <property type="term" value="F:magnesium ion transmembrane transporter activity"/>
    <property type="evidence" value="ECO:0007669"/>
    <property type="project" value="InterPro"/>
</dbReference>
<evidence type="ECO:0000256" key="1">
    <source>
        <dbReference type="ARBA" id="ARBA00004141"/>
    </source>
</evidence>
<gene>
    <name evidence="7" type="ORF">PHET_10880</name>
</gene>
<dbReference type="SUPFAM" id="SSF103481">
    <property type="entry name" value="Multidrug resistance efflux transporter EmrE"/>
    <property type="match status" value="1"/>
</dbReference>
<feature type="transmembrane region" description="Helical" evidence="6">
    <location>
        <begin position="51"/>
        <end position="67"/>
    </location>
</feature>
<dbReference type="OrthoDB" id="6428174at2759"/>
<proteinExistence type="inferred from homology"/>
<keyword evidence="4 6" id="KW-1133">Transmembrane helix</keyword>
<keyword evidence="8" id="KW-1185">Reference proteome</keyword>
<dbReference type="InterPro" id="IPR008521">
    <property type="entry name" value="Mg_trans_NIPA"/>
</dbReference>
<keyword evidence="5 6" id="KW-0472">Membrane</keyword>
<keyword evidence="3 6" id="KW-0812">Transmembrane</keyword>
<dbReference type="Pfam" id="PF05653">
    <property type="entry name" value="Mg_trans_NIPA"/>
    <property type="match status" value="1"/>
</dbReference>
<comment type="similarity">
    <text evidence="2">Belongs to the NIPA family.</text>
</comment>
<comment type="subcellular location">
    <subcellularLocation>
        <location evidence="1">Membrane</location>
        <topology evidence="1">Multi-pass membrane protein</topology>
    </subcellularLocation>
</comment>
<dbReference type="Gene3D" id="1.10.3730.20">
    <property type="match status" value="1"/>
</dbReference>
<organism evidence="7 8">
    <name type="scientific">Paragonimus heterotremus</name>
    <dbReference type="NCBI Taxonomy" id="100268"/>
    <lineage>
        <taxon>Eukaryota</taxon>
        <taxon>Metazoa</taxon>
        <taxon>Spiralia</taxon>
        <taxon>Lophotrochozoa</taxon>
        <taxon>Platyhelminthes</taxon>
        <taxon>Trematoda</taxon>
        <taxon>Digenea</taxon>
        <taxon>Plagiorchiida</taxon>
        <taxon>Troglotremata</taxon>
        <taxon>Troglotrematidae</taxon>
        <taxon>Paragonimus</taxon>
    </lineage>
</organism>
<evidence type="ECO:0000256" key="4">
    <source>
        <dbReference type="ARBA" id="ARBA00022989"/>
    </source>
</evidence>
<sequence>MEGVSKTASFSAGVALALTSTLLIGSGFIFKKRALLRSEAHGKRARDGGLVYLRDWLWWLGLSMFALGEFANFIAYALAPAAVVTPLGGLSVLVSTVLSARFLGESLNLNGKLGCFICLLGSTLVVLHAPKEQVINSLFEIREKFFDKREFLFKLLVS</sequence>
<name>A0A8J4WMS6_9TREM</name>
<feature type="transmembrane region" description="Helical" evidence="6">
    <location>
        <begin position="12"/>
        <end position="30"/>
    </location>
</feature>
<dbReference type="InterPro" id="IPR037185">
    <property type="entry name" value="EmrE-like"/>
</dbReference>
<dbReference type="AlphaFoldDB" id="A0A8J4WMS6"/>